<evidence type="ECO:0000313" key="3">
    <source>
        <dbReference type="EMBL" id="RID82676.1"/>
    </source>
</evidence>
<feature type="domain" description="GP-PDE" evidence="2">
    <location>
        <begin position="83"/>
        <end position="335"/>
    </location>
</feature>
<dbReference type="EMBL" id="QWVT01000033">
    <property type="protein sequence ID" value="RID82676.1"/>
    <property type="molecule type" value="Genomic_DNA"/>
</dbReference>
<dbReference type="InterPro" id="IPR017946">
    <property type="entry name" value="PLC-like_Pdiesterase_TIM-brl"/>
</dbReference>
<dbReference type="Pfam" id="PF03009">
    <property type="entry name" value="GDPD"/>
    <property type="match status" value="1"/>
</dbReference>
<dbReference type="PANTHER" id="PTHR46211">
    <property type="entry name" value="GLYCEROPHOSPHORYL DIESTER PHOSPHODIESTERASE"/>
    <property type="match status" value="1"/>
</dbReference>
<evidence type="ECO:0000259" key="2">
    <source>
        <dbReference type="PROSITE" id="PS51704"/>
    </source>
</evidence>
<keyword evidence="4" id="KW-1185">Reference proteome</keyword>
<comment type="caution">
    <text evidence="3">The sequence shown here is derived from an EMBL/GenBank/DDBJ whole genome shotgun (WGS) entry which is preliminary data.</text>
</comment>
<gene>
    <name evidence="3" type="ORF">D1970_18255</name>
</gene>
<keyword evidence="1" id="KW-0812">Transmembrane</keyword>
<evidence type="ECO:0000313" key="4">
    <source>
        <dbReference type="Proteomes" id="UP000265816"/>
    </source>
</evidence>
<accession>A0A398B4I8</accession>
<dbReference type="AlphaFoldDB" id="A0A398B4I8"/>
<dbReference type="PROSITE" id="PS51704">
    <property type="entry name" value="GP_PDE"/>
    <property type="match status" value="1"/>
</dbReference>
<keyword evidence="1" id="KW-1133">Transmembrane helix</keyword>
<dbReference type="GO" id="GO:0006629">
    <property type="term" value="P:lipid metabolic process"/>
    <property type="evidence" value="ECO:0007669"/>
    <property type="project" value="InterPro"/>
</dbReference>
<reference evidence="3 4" key="1">
    <citation type="submission" date="2018-08" db="EMBL/GenBank/DDBJ databases">
        <title>Bacillus jemisoniae sp. nov., Bacillus chryseoplanitiae sp. nov., Bacillus resnikiae sp. nov., and Bacillus frankliniae sp. nov., isolated from Viking spacecraft and associated surfaces.</title>
        <authorList>
            <person name="Seuylemezian A."/>
            <person name="Vaishampayan P."/>
        </authorList>
    </citation>
    <scope>NUCLEOTIDE SEQUENCE [LARGE SCALE GENOMIC DNA]</scope>
    <source>
        <strain evidence="3 4">JJ-247</strain>
    </source>
</reference>
<dbReference type="InterPro" id="IPR030395">
    <property type="entry name" value="GP_PDE_dom"/>
</dbReference>
<dbReference type="Proteomes" id="UP000265816">
    <property type="component" value="Unassembled WGS sequence"/>
</dbReference>
<protein>
    <submittedName>
        <fullName evidence="3">Glycerophosphodiester phosphodiesterase</fullName>
    </submittedName>
</protein>
<sequence length="337" mass="38269">MELFCTKGRHTAKLPANTRYFYFVFTNIKKTNSYFGHHIRRVILLKKVLAAILALAVVGSSAFFTIQFIEAESQEDMLKEDKFLIIAHRGASGYAPEHTIESYKLAHEMGADYIEIDLQMTKDGQLVAMHDEKVNRTTNGKGYVKDYTLKELKKLDAGSWFNKKYPEHSNPKYADLTIPTLKEILETFGSKANYYIETKHPKDHPGMEKELIKLLGEYGLLNGDLSKGEVVIQSFSSDSLTNIHKLNKDIPLIQLQHLKKSKKVTKEDLAEIKTYAVGVGPKFSRMTKSYVKKVKEAGLFLHPYTVNEKEPAQSLQKMGANGVITNFADILEEKEEQ</sequence>
<evidence type="ECO:0000256" key="1">
    <source>
        <dbReference type="SAM" id="Phobius"/>
    </source>
</evidence>
<feature type="transmembrane region" description="Helical" evidence="1">
    <location>
        <begin position="48"/>
        <end position="69"/>
    </location>
</feature>
<dbReference type="SUPFAM" id="SSF51695">
    <property type="entry name" value="PLC-like phosphodiesterases"/>
    <property type="match status" value="1"/>
</dbReference>
<dbReference type="OrthoDB" id="384721at2"/>
<dbReference type="CDD" id="cd08601">
    <property type="entry name" value="GDPD_SaGlpQ_like"/>
    <property type="match status" value="1"/>
</dbReference>
<organism evidence="3 4">
    <name type="scientific">Mesobacillus zeae</name>
    <dbReference type="NCBI Taxonomy" id="1917180"/>
    <lineage>
        <taxon>Bacteria</taxon>
        <taxon>Bacillati</taxon>
        <taxon>Bacillota</taxon>
        <taxon>Bacilli</taxon>
        <taxon>Bacillales</taxon>
        <taxon>Bacillaceae</taxon>
        <taxon>Mesobacillus</taxon>
    </lineage>
</organism>
<keyword evidence="1" id="KW-0472">Membrane</keyword>
<dbReference type="GO" id="GO:0008081">
    <property type="term" value="F:phosphoric diester hydrolase activity"/>
    <property type="evidence" value="ECO:0007669"/>
    <property type="project" value="InterPro"/>
</dbReference>
<dbReference type="PANTHER" id="PTHR46211:SF7">
    <property type="entry name" value="GLYCEROPHOSPHODIESTER PHOSPHODIESTERASE"/>
    <property type="match status" value="1"/>
</dbReference>
<proteinExistence type="predicted"/>
<name>A0A398B4I8_9BACI</name>
<dbReference type="Gene3D" id="3.20.20.190">
    <property type="entry name" value="Phosphatidylinositol (PI) phosphodiesterase"/>
    <property type="match status" value="1"/>
</dbReference>